<dbReference type="SMART" id="SM00858">
    <property type="entry name" value="SAF"/>
    <property type="match status" value="2"/>
</dbReference>
<evidence type="ECO:0000256" key="2">
    <source>
        <dbReference type="ARBA" id="ARBA00010474"/>
    </source>
</evidence>
<evidence type="ECO:0000259" key="7">
    <source>
        <dbReference type="SMART" id="SM00858"/>
    </source>
</evidence>
<evidence type="ECO:0000256" key="5">
    <source>
        <dbReference type="ARBA" id="ARBA00022764"/>
    </source>
</evidence>
<dbReference type="Proteomes" id="UP000051934">
    <property type="component" value="Unassembled WGS sequence"/>
</dbReference>
<dbReference type="CDD" id="cd11614">
    <property type="entry name" value="SAF_CpaB_FlgA_like"/>
    <property type="match status" value="1"/>
</dbReference>
<dbReference type="NCBIfam" id="TIGR03170">
    <property type="entry name" value="flgA_cterm"/>
    <property type="match status" value="1"/>
</dbReference>
<keyword evidence="4" id="KW-0732">Signal</keyword>
<organism evidence="8 9">
    <name type="scientific">OM182 bacterium BACL3 MAG-120507-bin80</name>
    <dbReference type="NCBI Taxonomy" id="1655577"/>
    <lineage>
        <taxon>Bacteria</taxon>
        <taxon>Pseudomonadati</taxon>
        <taxon>Pseudomonadota</taxon>
        <taxon>Gammaproteobacteria</taxon>
        <taxon>OMG group</taxon>
        <taxon>OM182 clade</taxon>
    </lineage>
</organism>
<dbReference type="Pfam" id="PF08666">
    <property type="entry name" value="SAF"/>
    <property type="match status" value="1"/>
</dbReference>
<protein>
    <recommendedName>
        <fullName evidence="3">Flagella basal body P-ring formation protein FlgA</fullName>
    </recommendedName>
</protein>
<dbReference type="AlphaFoldDB" id="A0A0R2S9F1"/>
<feature type="domain" description="SAF" evidence="7">
    <location>
        <begin position="268"/>
        <end position="329"/>
    </location>
</feature>
<evidence type="ECO:0000256" key="3">
    <source>
        <dbReference type="ARBA" id="ARBA00014754"/>
    </source>
</evidence>
<name>A0A0R2S9F1_9GAMM</name>
<dbReference type="PANTHER" id="PTHR36307">
    <property type="entry name" value="FLAGELLA BASAL BODY P-RING FORMATION PROTEIN FLGA"/>
    <property type="match status" value="1"/>
</dbReference>
<comment type="similarity">
    <text evidence="2">Belongs to the FlgA family.</text>
</comment>
<gene>
    <name evidence="8" type="ORF">ABR69_11510</name>
</gene>
<dbReference type="Pfam" id="PF13144">
    <property type="entry name" value="ChapFlgA"/>
    <property type="match status" value="1"/>
</dbReference>
<dbReference type="GO" id="GO:0044780">
    <property type="term" value="P:bacterial-type flagellum assembly"/>
    <property type="evidence" value="ECO:0007669"/>
    <property type="project" value="InterPro"/>
</dbReference>
<dbReference type="InterPro" id="IPR013974">
    <property type="entry name" value="SAF"/>
</dbReference>
<comment type="subcellular location">
    <subcellularLocation>
        <location evidence="1">Periplasm</location>
    </subcellularLocation>
</comment>
<evidence type="ECO:0000256" key="4">
    <source>
        <dbReference type="ARBA" id="ARBA00022729"/>
    </source>
</evidence>
<dbReference type="PANTHER" id="PTHR36307:SF1">
    <property type="entry name" value="FLAGELLA BASAL BODY P-RING FORMATION PROTEIN FLGA"/>
    <property type="match status" value="1"/>
</dbReference>
<comment type="function">
    <text evidence="6">Involved in the assembly process of the P-ring formation. It may associate with FlgF on the rod constituting a structure essential for the P-ring assembly or may act as a modulator protein for the P-ring assembly.</text>
</comment>
<dbReference type="EMBL" id="LIBB01000185">
    <property type="protein sequence ID" value="KRO71414.1"/>
    <property type="molecule type" value="Genomic_DNA"/>
</dbReference>
<reference evidence="8 9" key="1">
    <citation type="submission" date="2015-10" db="EMBL/GenBank/DDBJ databases">
        <title>Metagenome-Assembled Genomes uncover a global brackish microbiome.</title>
        <authorList>
            <person name="Hugerth L.W."/>
            <person name="Larsson J."/>
            <person name="Alneberg J."/>
            <person name="Lindh M.V."/>
            <person name="Legrand C."/>
            <person name="Pinhassi J."/>
            <person name="Andersson A.F."/>
        </authorList>
    </citation>
    <scope>NUCLEOTIDE SEQUENCE [LARGE SCALE GENOMIC DNA]</scope>
    <source>
        <strain evidence="8">BACL4 MAG-120507-bin80</strain>
    </source>
</reference>
<dbReference type="Gene3D" id="2.30.30.760">
    <property type="match status" value="1"/>
</dbReference>
<keyword evidence="5" id="KW-0574">Periplasm</keyword>
<proteinExistence type="inferred from homology"/>
<accession>A0A0R2S9F1</accession>
<evidence type="ECO:0000313" key="8">
    <source>
        <dbReference type="EMBL" id="KRO71414.1"/>
    </source>
</evidence>
<evidence type="ECO:0000256" key="1">
    <source>
        <dbReference type="ARBA" id="ARBA00004418"/>
    </source>
</evidence>
<evidence type="ECO:0000256" key="6">
    <source>
        <dbReference type="ARBA" id="ARBA00025643"/>
    </source>
</evidence>
<comment type="caution">
    <text evidence="8">The sequence shown here is derived from an EMBL/GenBank/DDBJ whole genome shotgun (WGS) entry which is preliminary data.</text>
</comment>
<feature type="domain" description="SAF" evidence="7">
    <location>
        <begin position="141"/>
        <end position="200"/>
    </location>
</feature>
<dbReference type="InterPro" id="IPR017585">
    <property type="entry name" value="SAF_FlgA"/>
</dbReference>
<dbReference type="InterPro" id="IPR039246">
    <property type="entry name" value="Flagellar_FlgA"/>
</dbReference>
<evidence type="ECO:0000313" key="9">
    <source>
        <dbReference type="Proteomes" id="UP000051934"/>
    </source>
</evidence>
<dbReference type="GO" id="GO:0042597">
    <property type="term" value="C:periplasmic space"/>
    <property type="evidence" value="ECO:0007669"/>
    <property type="project" value="UniProtKB-SubCell"/>
</dbReference>
<sequence>MVYNLRVIPTLSEATRFIANQQIWVQVMLIKILQRVGSNYVLATTIFMSFLLASEAYAQERNGQDAAKALLVSSVQQWVSSQVGVSPELIEVLATDSRLIFKACDKNYVFDFAFRDRNTVSTRCESPEWRLNLRIEIKDKTAGYEFLQDFPSGKIISATDVRQVMIDNANLAVLELAEIIGRITTTSVQAGQIVREPQLEETIVRFRSTQVIDRSVIIDETMFASIEAPYKNIPMNQRIGLNDVIGAKAANDIEEGKILERDDILVPQTALFTKALIARGTLVSERFFELRTHYGDLPADAVHSKEGLGRATTIRQLAPEQVIRYSDIRPIADVNKGDIVKLTVNRGAITVTIDMLATEQGFLGDRVMLENIQSGALVDARITGPGSAERE</sequence>